<dbReference type="RefSeq" id="WP_245959556.1">
    <property type="nucleotide sequence ID" value="NZ_RBWY01000001.1"/>
</dbReference>
<dbReference type="PROSITE" id="PS51194">
    <property type="entry name" value="HELICASE_CTER"/>
    <property type="match status" value="1"/>
</dbReference>
<feature type="short sequence motif" description="Q motif" evidence="6">
    <location>
        <begin position="6"/>
        <end position="34"/>
    </location>
</feature>
<dbReference type="NCBIfam" id="NF008744">
    <property type="entry name" value="PRK11776.1"/>
    <property type="match status" value="1"/>
</dbReference>
<dbReference type="InterPro" id="IPR027417">
    <property type="entry name" value="P-loop_NTPase"/>
</dbReference>
<proteinExistence type="inferred from homology"/>
<evidence type="ECO:0000256" key="1">
    <source>
        <dbReference type="ARBA" id="ARBA00022741"/>
    </source>
</evidence>
<evidence type="ECO:0000313" key="11">
    <source>
        <dbReference type="EMBL" id="RKS87583.1"/>
    </source>
</evidence>
<accession>A0A495RJ64</accession>
<dbReference type="PANTHER" id="PTHR47959">
    <property type="entry name" value="ATP-DEPENDENT RNA HELICASE RHLE-RELATED"/>
    <property type="match status" value="1"/>
</dbReference>
<dbReference type="InterPro" id="IPR005580">
    <property type="entry name" value="DbpA/CsdA_RNA-bd_dom"/>
</dbReference>
<dbReference type="Proteomes" id="UP000278542">
    <property type="component" value="Unassembled WGS sequence"/>
</dbReference>
<reference evidence="11 12" key="1">
    <citation type="submission" date="2018-10" db="EMBL/GenBank/DDBJ databases">
        <title>Genomic Encyclopedia of Type Strains, Phase IV (KMG-IV): sequencing the most valuable type-strain genomes for metagenomic binning, comparative biology and taxonomic classification.</title>
        <authorList>
            <person name="Goeker M."/>
        </authorList>
    </citation>
    <scope>NUCLEOTIDE SEQUENCE [LARGE SCALE GENOMIC DNA]</scope>
    <source>
        <strain evidence="11 12">DSM 22228</strain>
    </source>
</reference>
<dbReference type="InterPro" id="IPR000629">
    <property type="entry name" value="RNA-helicase_DEAD-box_CS"/>
</dbReference>
<dbReference type="Gene3D" id="3.40.50.300">
    <property type="entry name" value="P-loop containing nucleotide triphosphate hydrolases"/>
    <property type="match status" value="2"/>
</dbReference>
<evidence type="ECO:0000256" key="5">
    <source>
        <dbReference type="ARBA" id="ARBA00038437"/>
    </source>
</evidence>
<dbReference type="GO" id="GO:0003676">
    <property type="term" value="F:nucleic acid binding"/>
    <property type="evidence" value="ECO:0007669"/>
    <property type="project" value="InterPro"/>
</dbReference>
<dbReference type="GO" id="GO:0016787">
    <property type="term" value="F:hydrolase activity"/>
    <property type="evidence" value="ECO:0007669"/>
    <property type="project" value="UniProtKB-KW"/>
</dbReference>
<dbReference type="InterPro" id="IPR014001">
    <property type="entry name" value="Helicase_ATP-bd"/>
</dbReference>
<keyword evidence="3 7" id="KW-0347">Helicase</keyword>
<evidence type="ECO:0000256" key="7">
    <source>
        <dbReference type="RuleBase" id="RU000492"/>
    </source>
</evidence>
<evidence type="ECO:0000259" key="10">
    <source>
        <dbReference type="PROSITE" id="PS51195"/>
    </source>
</evidence>
<evidence type="ECO:0000259" key="8">
    <source>
        <dbReference type="PROSITE" id="PS51192"/>
    </source>
</evidence>
<dbReference type="InterPro" id="IPR050079">
    <property type="entry name" value="DEAD_box_RNA_helicase"/>
</dbReference>
<dbReference type="Pfam" id="PF03880">
    <property type="entry name" value="DbpA"/>
    <property type="match status" value="1"/>
</dbReference>
<dbReference type="PROSITE" id="PS51195">
    <property type="entry name" value="Q_MOTIF"/>
    <property type="match status" value="1"/>
</dbReference>
<dbReference type="GO" id="GO:0005829">
    <property type="term" value="C:cytosol"/>
    <property type="evidence" value="ECO:0007669"/>
    <property type="project" value="TreeGrafter"/>
</dbReference>
<keyword evidence="1 7" id="KW-0547">Nucleotide-binding</keyword>
<keyword evidence="2 7" id="KW-0378">Hydrolase</keyword>
<evidence type="ECO:0000256" key="2">
    <source>
        <dbReference type="ARBA" id="ARBA00022801"/>
    </source>
</evidence>
<dbReference type="CDD" id="cd18787">
    <property type="entry name" value="SF2_C_DEAD"/>
    <property type="match status" value="1"/>
</dbReference>
<dbReference type="InterPro" id="IPR012677">
    <property type="entry name" value="Nucleotide-bd_a/b_plait_sf"/>
</dbReference>
<evidence type="ECO:0000256" key="3">
    <source>
        <dbReference type="ARBA" id="ARBA00022806"/>
    </source>
</evidence>
<comment type="similarity">
    <text evidence="5 7">Belongs to the DEAD box helicase family.</text>
</comment>
<dbReference type="PROSITE" id="PS51192">
    <property type="entry name" value="HELICASE_ATP_BIND_1"/>
    <property type="match status" value="1"/>
</dbReference>
<dbReference type="GO" id="GO:0003724">
    <property type="term" value="F:RNA helicase activity"/>
    <property type="evidence" value="ECO:0007669"/>
    <property type="project" value="InterPro"/>
</dbReference>
<dbReference type="Pfam" id="PF00270">
    <property type="entry name" value="DEAD"/>
    <property type="match status" value="1"/>
</dbReference>
<keyword evidence="4 7" id="KW-0067">ATP-binding</keyword>
<name>A0A495RJ64_9GAMM</name>
<dbReference type="InterPro" id="IPR011545">
    <property type="entry name" value="DEAD/DEAH_box_helicase_dom"/>
</dbReference>
<dbReference type="Pfam" id="PF00271">
    <property type="entry name" value="Helicase_C"/>
    <property type="match status" value="1"/>
</dbReference>
<keyword evidence="12" id="KW-1185">Reference proteome</keyword>
<sequence length="459" mass="50634">MSTAPMSFNQLSLNPLLLDNLQAMQYSEMTPIQALALPAILAGNDIIAKAKTGSGKTAAFGLGVLNALQGDNYAIQALVICPTRELAEQVANELRRLARLMSNIKILTLCGGSPIAQQSHSLEHGAHIIVGTPGRLVDHLQKQTLKLNQLRFLVLDEADRMLDMGFEEDITRIIAQLPKQRQTLLFSATYLEDIAKISQKIQHNAEFIAVDEVNNQIAQYFYEVDESRRVATLAKLLAEHRPNSAIIFCNTKQACQEVEQDLNRLGFSVIALHGDLEQRDREQVLLQFTNQSKAILVATDVAARGLDIKALDLVINYHVSYDPQVHVHRVGRTGRAGQIGLALTLVAANEMPRANQLEQALEMKLDWQPLGNLNYDKSAIVVPQMQTLVLTIGRKNKIRPGDILGALTKDAGLDGSVIGKIIITELYSYVAINKKAINKALNYFKQGKIKGKTVRARGL</sequence>
<feature type="domain" description="Helicase C-terminal" evidence="9">
    <location>
        <begin position="216"/>
        <end position="376"/>
    </location>
</feature>
<dbReference type="PROSITE" id="PS00039">
    <property type="entry name" value="DEAD_ATP_HELICASE"/>
    <property type="match status" value="1"/>
</dbReference>
<dbReference type="InterPro" id="IPR001650">
    <property type="entry name" value="Helicase_C-like"/>
</dbReference>
<comment type="caution">
    <text evidence="11">The sequence shown here is derived from an EMBL/GenBank/DDBJ whole genome shotgun (WGS) entry which is preliminary data.</text>
</comment>
<evidence type="ECO:0000256" key="6">
    <source>
        <dbReference type="PROSITE-ProRule" id="PRU00552"/>
    </source>
</evidence>
<dbReference type="GO" id="GO:0005524">
    <property type="term" value="F:ATP binding"/>
    <property type="evidence" value="ECO:0007669"/>
    <property type="project" value="UniProtKB-KW"/>
</dbReference>
<dbReference type="EMBL" id="RBWY01000001">
    <property type="protein sequence ID" value="RKS87583.1"/>
    <property type="molecule type" value="Genomic_DNA"/>
</dbReference>
<dbReference type="AlphaFoldDB" id="A0A495RJ64"/>
<dbReference type="PANTHER" id="PTHR47959:SF1">
    <property type="entry name" value="ATP-DEPENDENT RNA HELICASE DBPA"/>
    <property type="match status" value="1"/>
</dbReference>
<organism evidence="11 12">
    <name type="scientific">Orbus hercynius</name>
    <dbReference type="NCBI Taxonomy" id="593135"/>
    <lineage>
        <taxon>Bacteria</taxon>
        <taxon>Pseudomonadati</taxon>
        <taxon>Pseudomonadota</taxon>
        <taxon>Gammaproteobacteria</taxon>
        <taxon>Orbales</taxon>
        <taxon>Orbaceae</taxon>
        <taxon>Orbus</taxon>
    </lineage>
</organism>
<dbReference type="InterPro" id="IPR014014">
    <property type="entry name" value="RNA_helicase_DEAD_Q_motif"/>
</dbReference>
<protein>
    <submittedName>
        <fullName evidence="11">ATP-dependent RNA helicase DbpA</fullName>
    </submittedName>
</protein>
<dbReference type="SMART" id="SM00487">
    <property type="entry name" value="DEXDc"/>
    <property type="match status" value="1"/>
</dbReference>
<dbReference type="SMART" id="SM00490">
    <property type="entry name" value="HELICc"/>
    <property type="match status" value="1"/>
</dbReference>
<gene>
    <name evidence="11" type="ORF">DES39_0822</name>
</gene>
<evidence type="ECO:0000256" key="4">
    <source>
        <dbReference type="ARBA" id="ARBA00022840"/>
    </source>
</evidence>
<dbReference type="SUPFAM" id="SSF52540">
    <property type="entry name" value="P-loop containing nucleoside triphosphate hydrolases"/>
    <property type="match status" value="1"/>
</dbReference>
<evidence type="ECO:0000313" key="12">
    <source>
        <dbReference type="Proteomes" id="UP000278542"/>
    </source>
</evidence>
<feature type="domain" description="DEAD-box RNA helicase Q" evidence="10">
    <location>
        <begin position="6"/>
        <end position="34"/>
    </location>
</feature>
<evidence type="ECO:0000259" key="9">
    <source>
        <dbReference type="PROSITE" id="PS51194"/>
    </source>
</evidence>
<dbReference type="InterPro" id="IPR044742">
    <property type="entry name" value="DEAD/DEAH_RhlB"/>
</dbReference>
<dbReference type="Gene3D" id="3.30.70.330">
    <property type="match status" value="1"/>
</dbReference>
<dbReference type="CDD" id="cd00268">
    <property type="entry name" value="DEADc"/>
    <property type="match status" value="1"/>
</dbReference>
<feature type="domain" description="Helicase ATP-binding" evidence="8">
    <location>
        <begin position="37"/>
        <end position="208"/>
    </location>
</feature>